<dbReference type="GO" id="GO:0015562">
    <property type="term" value="F:efflux transmembrane transporter activity"/>
    <property type="evidence" value="ECO:0007669"/>
    <property type="project" value="TreeGrafter"/>
</dbReference>
<protein>
    <submittedName>
        <fullName evidence="5">Uncharacterized protein</fullName>
    </submittedName>
</protein>
<dbReference type="OrthoDB" id="9806939at2"/>
<dbReference type="Pfam" id="PF25989">
    <property type="entry name" value="YknX_C"/>
    <property type="match status" value="1"/>
</dbReference>
<sequence>MKRIVAAAAAALVLAAVAACFVYWDTVRSWLPQEVAAVLGAETEDGGGERDRSAVAVRLAPVELATALDRFETSAEVTAAEAVEITSEVAGRVETVLVEDGQRLEKGAPVIRFDDASEQAAVNAARAALAEAEAALGRSQFLFEKGVATEARLETDRAARSTARAELEAAQARLEDRRVRAPFAGEVGFVAVDEGAYLSPGQEIVRLKTTDDLRLRFDLPLEVAEQAAGIGALRLVSGPEGCRQARLLTVSPLGDPTSRTRRFEAALPDGCDLTPGAFITVAAVTGRCPEAVFVPHKAVERRGFESFVFRAEETDAGLKARRTLVKTGVLTGRRIEIREGLDEGDRVVAEGLQKIEDGAAIRPAGEEARR</sequence>
<evidence type="ECO:0000256" key="2">
    <source>
        <dbReference type="SAM" id="SignalP"/>
    </source>
</evidence>
<feature type="signal peptide" evidence="2">
    <location>
        <begin position="1"/>
        <end position="18"/>
    </location>
</feature>
<dbReference type="Pfam" id="PF25917">
    <property type="entry name" value="BSH_RND"/>
    <property type="match status" value="1"/>
</dbReference>
<dbReference type="EMBL" id="PHIG01000005">
    <property type="protein sequence ID" value="PJK31374.1"/>
    <property type="molecule type" value="Genomic_DNA"/>
</dbReference>
<organism evidence="5 6">
    <name type="scientific">Minwuia thermotolerans</name>
    <dbReference type="NCBI Taxonomy" id="2056226"/>
    <lineage>
        <taxon>Bacteria</taxon>
        <taxon>Pseudomonadati</taxon>
        <taxon>Pseudomonadota</taxon>
        <taxon>Alphaproteobacteria</taxon>
        <taxon>Minwuiales</taxon>
        <taxon>Minwuiaceae</taxon>
        <taxon>Minwuia</taxon>
    </lineage>
</organism>
<comment type="caution">
    <text evidence="5">The sequence shown here is derived from an EMBL/GenBank/DDBJ whole genome shotgun (WGS) entry which is preliminary data.</text>
</comment>
<evidence type="ECO:0000259" key="4">
    <source>
        <dbReference type="Pfam" id="PF25989"/>
    </source>
</evidence>
<gene>
    <name evidence="5" type="ORF">CVT23_01450</name>
</gene>
<dbReference type="InterPro" id="IPR006143">
    <property type="entry name" value="RND_pump_MFP"/>
</dbReference>
<comment type="similarity">
    <text evidence="1">Belongs to the membrane fusion protein (MFP) (TC 8.A.1) family.</text>
</comment>
<evidence type="ECO:0000313" key="5">
    <source>
        <dbReference type="EMBL" id="PJK31374.1"/>
    </source>
</evidence>
<evidence type="ECO:0000256" key="1">
    <source>
        <dbReference type="ARBA" id="ARBA00009477"/>
    </source>
</evidence>
<keyword evidence="2" id="KW-0732">Signal</keyword>
<dbReference type="PANTHER" id="PTHR30469:SF15">
    <property type="entry name" value="HLYD FAMILY OF SECRETION PROTEINS"/>
    <property type="match status" value="1"/>
</dbReference>
<feature type="domain" description="YknX-like C-terminal permuted SH3-like" evidence="4">
    <location>
        <begin position="293"/>
        <end position="361"/>
    </location>
</feature>
<reference evidence="5 6" key="1">
    <citation type="submission" date="2017-11" db="EMBL/GenBank/DDBJ databases">
        <title>Draft genome sequence of Rhizobiales bacterium SY3-13.</title>
        <authorList>
            <person name="Sun C."/>
        </authorList>
    </citation>
    <scope>NUCLEOTIDE SEQUENCE [LARGE SCALE GENOMIC DNA]</scope>
    <source>
        <strain evidence="5 6">SY3-13</strain>
    </source>
</reference>
<dbReference type="InterPro" id="IPR058637">
    <property type="entry name" value="YknX-like_C"/>
</dbReference>
<dbReference type="PROSITE" id="PS51257">
    <property type="entry name" value="PROKAR_LIPOPROTEIN"/>
    <property type="match status" value="1"/>
</dbReference>
<feature type="domain" description="Multidrug resistance protein MdtA-like barrel-sandwich hybrid" evidence="3">
    <location>
        <begin position="82"/>
        <end position="203"/>
    </location>
</feature>
<accession>A0A2M9G6P0</accession>
<keyword evidence="6" id="KW-1185">Reference proteome</keyword>
<dbReference type="PANTHER" id="PTHR30469">
    <property type="entry name" value="MULTIDRUG RESISTANCE PROTEIN MDTA"/>
    <property type="match status" value="1"/>
</dbReference>
<dbReference type="Gene3D" id="2.40.50.100">
    <property type="match status" value="1"/>
</dbReference>
<dbReference type="Gene3D" id="1.10.287.470">
    <property type="entry name" value="Helix hairpin bin"/>
    <property type="match status" value="1"/>
</dbReference>
<dbReference type="RefSeq" id="WP_109793800.1">
    <property type="nucleotide sequence ID" value="NZ_PHIG01000005.1"/>
</dbReference>
<dbReference type="AlphaFoldDB" id="A0A2M9G6P0"/>
<evidence type="ECO:0000259" key="3">
    <source>
        <dbReference type="Pfam" id="PF25917"/>
    </source>
</evidence>
<feature type="chain" id="PRO_5014696048" evidence="2">
    <location>
        <begin position="19"/>
        <end position="370"/>
    </location>
</feature>
<dbReference type="NCBIfam" id="TIGR01730">
    <property type="entry name" value="RND_mfp"/>
    <property type="match status" value="1"/>
</dbReference>
<dbReference type="SUPFAM" id="SSF111369">
    <property type="entry name" value="HlyD-like secretion proteins"/>
    <property type="match status" value="1"/>
</dbReference>
<dbReference type="InterPro" id="IPR058625">
    <property type="entry name" value="MdtA-like_BSH"/>
</dbReference>
<dbReference type="GO" id="GO:1990281">
    <property type="term" value="C:efflux pump complex"/>
    <property type="evidence" value="ECO:0007669"/>
    <property type="project" value="TreeGrafter"/>
</dbReference>
<evidence type="ECO:0000313" key="6">
    <source>
        <dbReference type="Proteomes" id="UP000229498"/>
    </source>
</evidence>
<proteinExistence type="inferred from homology"/>
<dbReference type="Gene3D" id="2.40.420.20">
    <property type="match status" value="1"/>
</dbReference>
<name>A0A2M9G6P0_9PROT</name>
<dbReference type="Proteomes" id="UP000229498">
    <property type="component" value="Unassembled WGS sequence"/>
</dbReference>
<dbReference type="Gene3D" id="2.40.30.170">
    <property type="match status" value="1"/>
</dbReference>